<gene>
    <name evidence="2" type="primary">A03g500980.1_BraROA</name>
    <name evidence="2" type="ORF">IGI04_009373</name>
</gene>
<evidence type="ECO:0000256" key="1">
    <source>
        <dbReference type="SAM" id="MobiDB-lite"/>
    </source>
</evidence>
<organism evidence="2 3">
    <name type="scientific">Brassica rapa subsp. trilocularis</name>
    <dbReference type="NCBI Taxonomy" id="1813537"/>
    <lineage>
        <taxon>Eukaryota</taxon>
        <taxon>Viridiplantae</taxon>
        <taxon>Streptophyta</taxon>
        <taxon>Embryophyta</taxon>
        <taxon>Tracheophyta</taxon>
        <taxon>Spermatophyta</taxon>
        <taxon>Magnoliopsida</taxon>
        <taxon>eudicotyledons</taxon>
        <taxon>Gunneridae</taxon>
        <taxon>Pentapetalae</taxon>
        <taxon>rosids</taxon>
        <taxon>malvids</taxon>
        <taxon>Brassicales</taxon>
        <taxon>Brassicaceae</taxon>
        <taxon>Brassiceae</taxon>
        <taxon>Brassica</taxon>
    </lineage>
</organism>
<feature type="region of interest" description="Disordered" evidence="1">
    <location>
        <begin position="156"/>
        <end position="180"/>
    </location>
</feature>
<protein>
    <recommendedName>
        <fullName evidence="4">DUF4005 domain-containing protein</fullName>
    </recommendedName>
</protein>
<accession>A0ABQ7MX39</accession>
<evidence type="ECO:0000313" key="3">
    <source>
        <dbReference type="Proteomes" id="UP000823674"/>
    </source>
</evidence>
<comment type="caution">
    <text evidence="2">The sequence shown here is derived from an EMBL/GenBank/DDBJ whole genome shotgun (WGS) entry which is preliminary data.</text>
</comment>
<evidence type="ECO:0000313" key="2">
    <source>
        <dbReference type="EMBL" id="KAG5403254.1"/>
    </source>
</evidence>
<evidence type="ECO:0008006" key="4">
    <source>
        <dbReference type="Google" id="ProtNLM"/>
    </source>
</evidence>
<proteinExistence type="predicted"/>
<dbReference type="Proteomes" id="UP000823674">
    <property type="component" value="Chromosome A03"/>
</dbReference>
<sequence length="207" mass="22883">MFLFASFPSPITECLVGALDWSHHPKVVSSFGGTTRSRGGHGVRRSACMFEWWFREMEATTDPSTPAFLREVEAPSASPTPVQVPGKMSWVLVETVLWILSSRCMLGKRMSSRSKMTLSTIGYDDKRRRVEVSSLAFNGREMASVVGDELSVSPMKPPVTSSTVLNRSAEPPERDKKKLSRHVSLDLGSVGFGLLGLRPVFFTLVFV</sequence>
<name>A0ABQ7MX39_BRACM</name>
<dbReference type="EMBL" id="JADBGQ010000003">
    <property type="protein sequence ID" value="KAG5403254.1"/>
    <property type="molecule type" value="Genomic_DNA"/>
</dbReference>
<reference evidence="2 3" key="1">
    <citation type="submission" date="2021-03" db="EMBL/GenBank/DDBJ databases">
        <authorList>
            <person name="King G.J."/>
            <person name="Bancroft I."/>
            <person name="Baten A."/>
            <person name="Bloomfield J."/>
            <person name="Borpatragohain P."/>
            <person name="He Z."/>
            <person name="Irish N."/>
            <person name="Irwin J."/>
            <person name="Liu K."/>
            <person name="Mauleon R.P."/>
            <person name="Moore J."/>
            <person name="Morris R."/>
            <person name="Ostergaard L."/>
            <person name="Wang B."/>
            <person name="Wells R."/>
        </authorList>
    </citation>
    <scope>NUCLEOTIDE SEQUENCE [LARGE SCALE GENOMIC DNA]</scope>
    <source>
        <strain evidence="2">R-o-18</strain>
        <tissue evidence="2">Leaf</tissue>
    </source>
</reference>
<keyword evidence="3" id="KW-1185">Reference proteome</keyword>